<keyword evidence="7 12" id="KW-1133">Transmembrane helix</keyword>
<keyword evidence="8" id="KW-0406">Ion transport</keyword>
<dbReference type="InterPro" id="IPR023011">
    <property type="entry name" value="ATP_synth_F0_asu_AS"/>
</dbReference>
<gene>
    <name evidence="13" type="primary">ATP6</name>
</gene>
<keyword evidence="10" id="KW-0066">ATP synthesis</keyword>
<organism evidence="13">
    <name type="scientific">Megalophasma granulatum</name>
    <dbReference type="NCBI Taxonomy" id="2042296"/>
    <lineage>
        <taxon>Eukaryota</taxon>
        <taxon>Metazoa</taxon>
        <taxon>Ecdysozoa</taxon>
        <taxon>Arthropoda</taxon>
        <taxon>Hexapoda</taxon>
        <taxon>Insecta</taxon>
        <taxon>Pterygota</taxon>
        <taxon>Neoptera</taxon>
        <taxon>Polyneoptera</taxon>
        <taxon>Phasmatodea</taxon>
        <taxon>Verophasmatodea</taxon>
        <taxon>Anareolatae</taxon>
        <taxon>Lonchodidae</taxon>
        <taxon>Lonchodinae</taxon>
        <taxon>Megalophasma</taxon>
    </lineage>
</organism>
<comment type="similarity">
    <text evidence="2">Belongs to the ATPase A chain family.</text>
</comment>
<feature type="transmembrane region" description="Helical" evidence="12">
    <location>
        <begin position="20"/>
        <end position="39"/>
    </location>
</feature>
<dbReference type="Gene3D" id="1.20.120.220">
    <property type="entry name" value="ATP synthase, F0 complex, subunit A"/>
    <property type="match status" value="1"/>
</dbReference>
<geneLocation type="mitochondrion" evidence="13"/>
<dbReference type="InterPro" id="IPR035908">
    <property type="entry name" value="F0_ATP_A_sf"/>
</dbReference>
<dbReference type="PROSITE" id="PS00449">
    <property type="entry name" value="ATPASE_A"/>
    <property type="match status" value="1"/>
</dbReference>
<evidence type="ECO:0000256" key="11">
    <source>
        <dbReference type="RuleBase" id="RU004450"/>
    </source>
</evidence>
<feature type="transmembrane region" description="Helical" evidence="12">
    <location>
        <begin position="185"/>
        <end position="218"/>
    </location>
</feature>
<dbReference type="SUPFAM" id="SSF81336">
    <property type="entry name" value="F1F0 ATP synthase subunit A"/>
    <property type="match status" value="1"/>
</dbReference>
<evidence type="ECO:0000256" key="2">
    <source>
        <dbReference type="ARBA" id="ARBA00006810"/>
    </source>
</evidence>
<evidence type="ECO:0000256" key="1">
    <source>
        <dbReference type="ARBA" id="ARBA00004141"/>
    </source>
</evidence>
<keyword evidence="6" id="KW-0375">Hydrogen ion transport</keyword>
<dbReference type="EMBL" id="KY124331">
    <property type="protein sequence ID" value="ATI10812.1"/>
    <property type="molecule type" value="Genomic_DNA"/>
</dbReference>
<dbReference type="PANTHER" id="PTHR11410">
    <property type="entry name" value="ATP SYNTHASE SUBUNIT A"/>
    <property type="match status" value="1"/>
</dbReference>
<keyword evidence="13" id="KW-0496">Mitochondrion</keyword>
<comment type="subcellular location">
    <subcellularLocation>
        <location evidence="1">Membrane</location>
        <topology evidence="1">Multi-pass membrane protein</topology>
    </subcellularLocation>
    <subcellularLocation>
        <location evidence="11">Mitochondrion inner membrane</location>
        <topology evidence="11">Multi-pass membrane protein</topology>
    </subcellularLocation>
</comment>
<dbReference type="PANTHER" id="PTHR11410:SF0">
    <property type="entry name" value="ATP SYNTHASE SUBUNIT A"/>
    <property type="match status" value="1"/>
</dbReference>
<reference evidence="13" key="1">
    <citation type="submission" date="2016-11" db="EMBL/GenBank/DDBJ databases">
        <authorList>
            <person name="Jaros S."/>
            <person name="Januszkiewicz K."/>
            <person name="Wedrychowicz H."/>
        </authorList>
    </citation>
    <scope>NUCLEOTIDE SEQUENCE</scope>
</reference>
<dbReference type="GO" id="GO:0045259">
    <property type="term" value="C:proton-transporting ATP synthase complex"/>
    <property type="evidence" value="ECO:0007669"/>
    <property type="project" value="UniProtKB-KW"/>
</dbReference>
<dbReference type="GO" id="GO:0005743">
    <property type="term" value="C:mitochondrial inner membrane"/>
    <property type="evidence" value="ECO:0007669"/>
    <property type="project" value="UniProtKB-SubCell"/>
</dbReference>
<dbReference type="InterPro" id="IPR000568">
    <property type="entry name" value="ATP_synth_F0_asu"/>
</dbReference>
<dbReference type="AlphaFoldDB" id="A0A343KJS9"/>
<feature type="transmembrane region" description="Helical" evidence="12">
    <location>
        <begin position="69"/>
        <end position="92"/>
    </location>
</feature>
<keyword evidence="3" id="KW-0813">Transport</keyword>
<evidence type="ECO:0000256" key="3">
    <source>
        <dbReference type="ARBA" id="ARBA00022448"/>
    </source>
</evidence>
<sequence>MMTNLFSIFDPTTSLMSLKLNWIISMISLLLIPVSFWTLNNRHQLLWMSLTKKLNKEFKTLLNNNKSTTLMFMSMFSLIMINNLLGLFPHLFTSTSHLSMTMTMALPIWLSLMLYGWMNKSNHMFTHLVPNGTPPVLMPFMVCIETISNIMRPGTLSVRLSANMIAGHLIMTLLGNTLVNMNINLLWMMILVQMLLLTLETAVAFIQAYVFAVLTVLYSSEVN</sequence>
<name>A0A343KJS9_9NEOP</name>
<dbReference type="NCBIfam" id="TIGR01131">
    <property type="entry name" value="ATP_synt_6_or_A"/>
    <property type="match status" value="1"/>
</dbReference>
<keyword evidence="4" id="KW-0138">CF(0)</keyword>
<evidence type="ECO:0000256" key="6">
    <source>
        <dbReference type="ARBA" id="ARBA00022781"/>
    </source>
</evidence>
<keyword evidence="9 12" id="KW-0472">Membrane</keyword>
<dbReference type="GO" id="GO:0046933">
    <property type="term" value="F:proton-transporting ATP synthase activity, rotational mechanism"/>
    <property type="evidence" value="ECO:0007669"/>
    <property type="project" value="TreeGrafter"/>
</dbReference>
<evidence type="ECO:0000313" key="13">
    <source>
        <dbReference type="EMBL" id="ATI10812.1"/>
    </source>
</evidence>
<feature type="transmembrane region" description="Helical" evidence="12">
    <location>
        <begin position="98"/>
        <end position="118"/>
    </location>
</feature>
<evidence type="ECO:0000256" key="12">
    <source>
        <dbReference type="SAM" id="Phobius"/>
    </source>
</evidence>
<proteinExistence type="inferred from homology"/>
<keyword evidence="5 12" id="KW-0812">Transmembrane</keyword>
<evidence type="ECO:0000256" key="9">
    <source>
        <dbReference type="ARBA" id="ARBA00023136"/>
    </source>
</evidence>
<reference evidence="13" key="2">
    <citation type="journal article" date="2017" name="J. Asia-Pac. Entomol.">
        <title>Next-generation sequencing data used to determine the mitochondrial genomes and a preliminary phylogeny of Verophasmatodea insects.</title>
        <authorList>
            <person name="Zhou Z."/>
            <person name="Guan B."/>
            <person name="Chai J."/>
            <person name="Che X."/>
        </authorList>
    </citation>
    <scope>NUCLEOTIDE SEQUENCE</scope>
</reference>
<protein>
    <recommendedName>
        <fullName evidence="11">ATP synthase subunit a</fullName>
    </recommendedName>
</protein>
<evidence type="ECO:0000256" key="7">
    <source>
        <dbReference type="ARBA" id="ARBA00022989"/>
    </source>
</evidence>
<dbReference type="InterPro" id="IPR045083">
    <property type="entry name" value="ATP_synth_F0_asu_bact/mt"/>
</dbReference>
<evidence type="ECO:0000256" key="8">
    <source>
        <dbReference type="ARBA" id="ARBA00023065"/>
    </source>
</evidence>
<evidence type="ECO:0000256" key="10">
    <source>
        <dbReference type="ARBA" id="ARBA00023310"/>
    </source>
</evidence>
<dbReference type="CDD" id="cd00310">
    <property type="entry name" value="ATP-synt_Fo_a_6"/>
    <property type="match status" value="1"/>
</dbReference>
<accession>A0A343KJS9</accession>
<evidence type="ECO:0000256" key="4">
    <source>
        <dbReference type="ARBA" id="ARBA00022547"/>
    </source>
</evidence>
<evidence type="ECO:0000256" key="5">
    <source>
        <dbReference type="ARBA" id="ARBA00022692"/>
    </source>
</evidence>
<dbReference type="PRINTS" id="PR00123">
    <property type="entry name" value="ATPASEA"/>
</dbReference>
<dbReference type="Pfam" id="PF00119">
    <property type="entry name" value="ATP-synt_A"/>
    <property type="match status" value="1"/>
</dbReference>